<accession>A0A2P4YFP3</accession>
<comment type="caution">
    <text evidence="2">The sequence shown here is derived from an EMBL/GenBank/DDBJ whole genome shotgun (WGS) entry which is preliminary data.</text>
</comment>
<dbReference type="Proteomes" id="UP000237271">
    <property type="component" value="Unassembled WGS sequence"/>
</dbReference>
<dbReference type="EMBL" id="NCKW01003413">
    <property type="protein sequence ID" value="POM76614.1"/>
    <property type="molecule type" value="Genomic_DNA"/>
</dbReference>
<evidence type="ECO:0000256" key="1">
    <source>
        <dbReference type="SAM" id="MobiDB-lite"/>
    </source>
</evidence>
<feature type="compositionally biased region" description="Basic and acidic residues" evidence="1">
    <location>
        <begin position="1"/>
        <end position="11"/>
    </location>
</feature>
<dbReference type="AlphaFoldDB" id="A0A2P4YFP3"/>
<proteinExistence type="predicted"/>
<protein>
    <submittedName>
        <fullName evidence="2">Uncharacterized protein</fullName>
    </submittedName>
</protein>
<feature type="region of interest" description="Disordered" evidence="1">
    <location>
        <begin position="1"/>
        <end position="25"/>
    </location>
</feature>
<sequence length="63" mass="7280">MEYVRSEHSTARWDYSSNGRDSHDRISRINHDLESPDLRDLGPQRIHGKKIRIKIGPGRGLAK</sequence>
<evidence type="ECO:0000313" key="3">
    <source>
        <dbReference type="Proteomes" id="UP000237271"/>
    </source>
</evidence>
<evidence type="ECO:0000313" key="2">
    <source>
        <dbReference type="EMBL" id="POM76614.1"/>
    </source>
</evidence>
<name>A0A2P4YFP3_9STRA</name>
<keyword evidence="3" id="KW-1185">Reference proteome</keyword>
<organism evidence="2 3">
    <name type="scientific">Phytophthora palmivora</name>
    <dbReference type="NCBI Taxonomy" id="4796"/>
    <lineage>
        <taxon>Eukaryota</taxon>
        <taxon>Sar</taxon>
        <taxon>Stramenopiles</taxon>
        <taxon>Oomycota</taxon>
        <taxon>Peronosporomycetes</taxon>
        <taxon>Peronosporales</taxon>
        <taxon>Peronosporaceae</taxon>
        <taxon>Phytophthora</taxon>
    </lineage>
</organism>
<reference evidence="2 3" key="1">
    <citation type="journal article" date="2017" name="Genome Biol. Evol.">
        <title>Phytophthora megakarya and P. palmivora, closely related causal agents of cacao black pod rot, underwent increases in genome sizes and gene numbers by different mechanisms.</title>
        <authorList>
            <person name="Ali S.S."/>
            <person name="Shao J."/>
            <person name="Lary D.J."/>
            <person name="Kronmiller B."/>
            <person name="Shen D."/>
            <person name="Strem M.D."/>
            <person name="Amoako-Attah I."/>
            <person name="Akrofi A.Y."/>
            <person name="Begoude B.A."/>
            <person name="Ten Hoopen G.M."/>
            <person name="Coulibaly K."/>
            <person name="Kebe B.I."/>
            <person name="Melnick R.L."/>
            <person name="Guiltinan M.J."/>
            <person name="Tyler B.M."/>
            <person name="Meinhardt L.W."/>
            <person name="Bailey B.A."/>
        </authorList>
    </citation>
    <scope>NUCLEOTIDE SEQUENCE [LARGE SCALE GENOMIC DNA]</scope>
    <source>
        <strain evidence="3">sbr112.9</strain>
    </source>
</reference>
<gene>
    <name evidence="2" type="ORF">PHPALM_6129</name>
</gene>